<comment type="caution">
    <text evidence="2">The sequence shown here is derived from an EMBL/GenBank/DDBJ whole genome shotgun (WGS) entry which is preliminary data.</text>
</comment>
<gene>
    <name evidence="2" type="primary">mepM_1</name>
    <name evidence="2" type="ORF">HRbin22_01516</name>
</gene>
<dbReference type="EC" id="3.4.24.-" evidence="2"/>
<dbReference type="Gene3D" id="2.70.70.10">
    <property type="entry name" value="Glucose Permease (Domain IIA)"/>
    <property type="match status" value="1"/>
</dbReference>
<protein>
    <submittedName>
        <fullName evidence="2">Murein DD-endopeptidase MepM</fullName>
        <ecNumber evidence="2">3.4.24.-</ecNumber>
    </submittedName>
</protein>
<evidence type="ECO:0000313" key="3">
    <source>
        <dbReference type="Proteomes" id="UP000236642"/>
    </source>
</evidence>
<organism evidence="2 3">
    <name type="scientific">Candidatus Thermoflexus japonica</name>
    <dbReference type="NCBI Taxonomy" id="2035417"/>
    <lineage>
        <taxon>Bacteria</taxon>
        <taxon>Bacillati</taxon>
        <taxon>Chloroflexota</taxon>
        <taxon>Thermoflexia</taxon>
        <taxon>Thermoflexales</taxon>
        <taxon>Thermoflexaceae</taxon>
        <taxon>Thermoflexus</taxon>
    </lineage>
</organism>
<accession>A0A2H5Y749</accession>
<name>A0A2H5Y749_9CHLR</name>
<dbReference type="InterPro" id="IPR018392">
    <property type="entry name" value="LysM"/>
</dbReference>
<dbReference type="Pfam" id="PF01551">
    <property type="entry name" value="Peptidase_M23"/>
    <property type="match status" value="1"/>
</dbReference>
<dbReference type="EMBL" id="BEHY01000033">
    <property type="protein sequence ID" value="GBD09266.1"/>
    <property type="molecule type" value="Genomic_DNA"/>
</dbReference>
<feature type="domain" description="LysM" evidence="1">
    <location>
        <begin position="28"/>
        <end position="72"/>
    </location>
</feature>
<dbReference type="Gene3D" id="3.10.350.10">
    <property type="entry name" value="LysM domain"/>
    <property type="match status" value="2"/>
</dbReference>
<dbReference type="InterPro" id="IPR016047">
    <property type="entry name" value="M23ase_b-sheet_dom"/>
</dbReference>
<dbReference type="InterPro" id="IPR036779">
    <property type="entry name" value="LysM_dom_sf"/>
</dbReference>
<dbReference type="InterPro" id="IPR050570">
    <property type="entry name" value="Cell_wall_metabolism_enzyme"/>
</dbReference>
<dbReference type="PROSITE" id="PS51782">
    <property type="entry name" value="LYSM"/>
    <property type="match status" value="2"/>
</dbReference>
<dbReference type="CDD" id="cd12797">
    <property type="entry name" value="M23_peptidase"/>
    <property type="match status" value="1"/>
</dbReference>
<dbReference type="PANTHER" id="PTHR21666">
    <property type="entry name" value="PEPTIDASE-RELATED"/>
    <property type="match status" value="1"/>
</dbReference>
<evidence type="ECO:0000259" key="1">
    <source>
        <dbReference type="PROSITE" id="PS51782"/>
    </source>
</evidence>
<evidence type="ECO:0000313" key="2">
    <source>
        <dbReference type="EMBL" id="GBD09266.1"/>
    </source>
</evidence>
<dbReference type="CDD" id="cd00118">
    <property type="entry name" value="LysM"/>
    <property type="match status" value="2"/>
</dbReference>
<reference evidence="3" key="1">
    <citation type="submission" date="2017-09" db="EMBL/GenBank/DDBJ databases">
        <title>Metaegenomics of thermophilic ammonia-oxidizing enrichment culture.</title>
        <authorList>
            <person name="Kato S."/>
            <person name="Suzuki K."/>
        </authorList>
    </citation>
    <scope>NUCLEOTIDE SEQUENCE [LARGE SCALE GENOMIC DNA]</scope>
</reference>
<dbReference type="AlphaFoldDB" id="A0A2H5Y749"/>
<dbReference type="SMART" id="SM00257">
    <property type="entry name" value="LysM"/>
    <property type="match status" value="2"/>
</dbReference>
<dbReference type="InterPro" id="IPR011055">
    <property type="entry name" value="Dup_hybrid_motif"/>
</dbReference>
<dbReference type="SUPFAM" id="SSF54106">
    <property type="entry name" value="LysM domain"/>
    <property type="match status" value="2"/>
</dbReference>
<feature type="domain" description="LysM" evidence="1">
    <location>
        <begin position="83"/>
        <end position="127"/>
    </location>
</feature>
<dbReference type="Pfam" id="PF01476">
    <property type="entry name" value="LysM"/>
    <property type="match status" value="2"/>
</dbReference>
<dbReference type="SUPFAM" id="SSF51261">
    <property type="entry name" value="Duplicated hybrid motif"/>
    <property type="match status" value="1"/>
</dbReference>
<dbReference type="PANTHER" id="PTHR21666:SF270">
    <property type="entry name" value="MUREIN HYDROLASE ACTIVATOR ENVC"/>
    <property type="match status" value="1"/>
</dbReference>
<dbReference type="GO" id="GO:0004222">
    <property type="term" value="F:metalloendopeptidase activity"/>
    <property type="evidence" value="ECO:0007669"/>
    <property type="project" value="TreeGrafter"/>
</dbReference>
<keyword evidence="2" id="KW-0378">Hydrolase</keyword>
<proteinExistence type="predicted"/>
<dbReference type="Proteomes" id="UP000236642">
    <property type="component" value="Unassembled WGS sequence"/>
</dbReference>
<sequence length="405" mass="43492">MARGGWRILIGLALTLTLVRPARAQEPVRYTVQPGDTLTRIAARFGTTVSAIVEANGLMNPNLIYVGQVLLIPTSASAPASGRIHIVQPGETLYRIALRYGTTVERLMAINGLNNPSRIFVGQALRIPEEAPGAPTAWPSPFEEIRVGLAPAVQGRVFPVRVRLSQPATLQAAFLGVNYPLAPTAEGGEGLLAVPALQAPGVYPLTLTARGADGRTVSVHLQVRVIAGPYGREAIRLPPDRQRLLDPQLVQEEREKVLAACTPFEPERRWSGPFRYPVENPEVTSPFGTRRSYNGGPYTSYHEGLDLRGTVGTPVYAPADGVVAFAGPLIVRGNAVILRHGWGVCSGYWHLSAVAVQPGQRVKAGDLLGYVGNTGLSTGAHLHWEIRVRGIPVDPRQWVEGVGPG</sequence>